<feature type="compositionally biased region" description="Basic and acidic residues" evidence="2">
    <location>
        <begin position="240"/>
        <end position="264"/>
    </location>
</feature>
<feature type="region of interest" description="Disordered" evidence="2">
    <location>
        <begin position="401"/>
        <end position="458"/>
    </location>
</feature>
<feature type="compositionally biased region" description="Basic and acidic residues" evidence="2">
    <location>
        <begin position="210"/>
        <end position="228"/>
    </location>
</feature>
<evidence type="ECO:0000256" key="1">
    <source>
        <dbReference type="ARBA" id="ARBA00022729"/>
    </source>
</evidence>
<feature type="compositionally biased region" description="Basic and acidic residues" evidence="2">
    <location>
        <begin position="192"/>
        <end position="202"/>
    </location>
</feature>
<evidence type="ECO:0000256" key="2">
    <source>
        <dbReference type="SAM" id="MobiDB-lite"/>
    </source>
</evidence>
<dbReference type="PROSITE" id="PS51164">
    <property type="entry name" value="CBM1_2"/>
    <property type="match status" value="1"/>
</dbReference>
<protein>
    <recommendedName>
        <fullName evidence="3">CBM1 domain-containing protein</fullName>
    </recommendedName>
</protein>
<proteinExistence type="predicted"/>
<evidence type="ECO:0000313" key="5">
    <source>
        <dbReference type="EMBL" id="CAE4562590.1"/>
    </source>
</evidence>
<dbReference type="EMBL" id="HBNR01003118">
    <property type="protein sequence ID" value="CAE4562590.1"/>
    <property type="molecule type" value="Transcribed_RNA"/>
</dbReference>
<sequence>MLGDAETQSLFLERLPEAEEAEEAPVSPGVLTQGRRLSAQRDNRRVAFATAFSLAAAGCLAIAARPGAAWPGTQAPAVARLDSAQGKSATIAPYQQCGGQDWTNGTCCQTGCACVAKSKYYSMCRTPTGIDECDEDQVKIEAQAAKRRVDSRKSSLEIRRSALKTAGAELRTAREELAKAETALNEASQAASEKDSALEHAEATLGRSAKNKEKAAREEHERITKETKATLAEKTQSATETRDRKLKAAHDAHAAAEKAAKDAREAFDNANKKAADKTTERAQVKVHVDEYEAGEKARQEKDCGELYGACTATNCCVLGCQPYWKNQYFCQCKGPNQAGYCAAKEAMDLYTKSSAAMPYLNRDYHALIKANDTAATTLVDADKNLEEVAEKSKHDIKAAKEEYERNTKGPEEDAANTLKAAQETADRKIKEAKEELHSKTAKSREAWKEAHKVKDEKEKIAKEKRAAEKLASDKATAADAAVTKASHDLVTSKGEVGAWVRAARGDTCGQDDDGLALDF</sequence>
<dbReference type="EMBL" id="HBNR01003117">
    <property type="protein sequence ID" value="CAE4562589.1"/>
    <property type="molecule type" value="Transcribed_RNA"/>
</dbReference>
<dbReference type="SUPFAM" id="SSF57180">
    <property type="entry name" value="Cellulose-binding domain"/>
    <property type="match status" value="1"/>
</dbReference>
<dbReference type="InterPro" id="IPR000254">
    <property type="entry name" value="CBD"/>
</dbReference>
<evidence type="ECO:0000259" key="3">
    <source>
        <dbReference type="PROSITE" id="PS51164"/>
    </source>
</evidence>
<accession>A0A6T0RID1</accession>
<feature type="compositionally biased region" description="Basic and acidic residues" evidence="2">
    <location>
        <begin position="424"/>
        <end position="458"/>
    </location>
</feature>
<dbReference type="Pfam" id="PF00734">
    <property type="entry name" value="CBM_1"/>
    <property type="match status" value="1"/>
</dbReference>
<dbReference type="InterPro" id="IPR035971">
    <property type="entry name" value="CBD_sf"/>
</dbReference>
<evidence type="ECO:0000313" key="4">
    <source>
        <dbReference type="EMBL" id="CAE4562589.1"/>
    </source>
</evidence>
<feature type="compositionally biased region" description="Basic and acidic residues" evidence="2">
    <location>
        <begin position="401"/>
        <end position="411"/>
    </location>
</feature>
<dbReference type="GO" id="GO:0030248">
    <property type="term" value="F:cellulose binding"/>
    <property type="evidence" value="ECO:0007669"/>
    <property type="project" value="InterPro"/>
</dbReference>
<dbReference type="GO" id="GO:0005975">
    <property type="term" value="P:carbohydrate metabolic process"/>
    <property type="evidence" value="ECO:0007669"/>
    <property type="project" value="InterPro"/>
</dbReference>
<keyword evidence="1" id="KW-0732">Signal</keyword>
<feature type="region of interest" description="Disordered" evidence="2">
    <location>
        <begin position="187"/>
        <end position="264"/>
    </location>
</feature>
<gene>
    <name evidence="4" type="ORF">AMON00008_LOCUS2208</name>
    <name evidence="5" type="ORF">AMON00008_LOCUS2209</name>
</gene>
<reference evidence="5" key="1">
    <citation type="submission" date="2021-01" db="EMBL/GenBank/DDBJ databases">
        <authorList>
            <person name="Corre E."/>
            <person name="Pelletier E."/>
            <person name="Niang G."/>
            <person name="Scheremetjew M."/>
            <person name="Finn R."/>
            <person name="Kale V."/>
            <person name="Holt S."/>
            <person name="Cochrane G."/>
            <person name="Meng A."/>
            <person name="Brown T."/>
            <person name="Cohen L."/>
        </authorList>
    </citation>
    <scope>NUCLEOTIDE SEQUENCE</scope>
    <source>
        <strain evidence="5">CCMP3105</strain>
    </source>
</reference>
<name>A0A6T0RID1_9DINO</name>
<dbReference type="AlphaFoldDB" id="A0A6T0RID1"/>
<dbReference type="GO" id="GO:0005576">
    <property type="term" value="C:extracellular region"/>
    <property type="evidence" value="ECO:0007669"/>
    <property type="project" value="InterPro"/>
</dbReference>
<feature type="domain" description="CBM1" evidence="3">
    <location>
        <begin position="89"/>
        <end position="125"/>
    </location>
</feature>
<organism evidence="5">
    <name type="scientific">Alexandrium monilatum</name>
    <dbReference type="NCBI Taxonomy" id="311494"/>
    <lineage>
        <taxon>Eukaryota</taxon>
        <taxon>Sar</taxon>
        <taxon>Alveolata</taxon>
        <taxon>Dinophyceae</taxon>
        <taxon>Gonyaulacales</taxon>
        <taxon>Pyrocystaceae</taxon>
        <taxon>Alexandrium</taxon>
    </lineage>
</organism>
<dbReference type="SMART" id="SM00236">
    <property type="entry name" value="fCBD"/>
    <property type="match status" value="1"/>
</dbReference>